<evidence type="ECO:0000313" key="2">
    <source>
        <dbReference type="EMBL" id="KGT93036.1"/>
    </source>
</evidence>
<evidence type="ECO:0000313" key="3">
    <source>
        <dbReference type="Proteomes" id="UP000030351"/>
    </source>
</evidence>
<evidence type="ECO:0000259" key="1">
    <source>
        <dbReference type="PROSITE" id="PS51186"/>
    </source>
</evidence>
<feature type="domain" description="N-acetyltransferase" evidence="1">
    <location>
        <begin position="3"/>
        <end position="135"/>
    </location>
</feature>
<sequence>MIIQINAMREEHLEQAFGLTQQLTWPHRLVDWRQALQLGEGVVAEQEGEVLGTASCWRWGSDYASLGLVIVADRAQGKGLGRQLMQTLLQKLEGYTVRLHATEMGMPLYAKLGFAITGGIAQHQCRELGEVDPIEPGPGQQLRLATPDDLELITVLDRQAHGQYRSNLFANLFDSAERILLLEEQGKAAGFACLRRFGHGYLIGPVICRDLPRAKVLISTLLAGLAGQFVRIDTDSGYGLGEWLNSQGLIIVDRGVTMVRGVPWQPDGMLAFGLMSQAMS</sequence>
<dbReference type="PANTHER" id="PTHR47237:SF2">
    <property type="entry name" value="BLL4206 PROTEIN"/>
    <property type="match status" value="1"/>
</dbReference>
<dbReference type="AlphaFoldDB" id="A0A0A3Z5Z2"/>
<dbReference type="OrthoDB" id="510731at2"/>
<protein>
    <submittedName>
        <fullName evidence="2">Histone acetyltransferase</fullName>
    </submittedName>
</protein>
<reference evidence="2 3" key="1">
    <citation type="submission" date="2014-10" db="EMBL/GenBank/DDBJ databases">
        <title>Genome sequence of Erwinia typographi M043b.</title>
        <authorList>
            <person name="Chan K.-G."/>
            <person name="Tan W.-S."/>
        </authorList>
    </citation>
    <scope>NUCLEOTIDE SEQUENCE [LARGE SCALE GENOMIC DNA]</scope>
    <source>
        <strain evidence="2 3">M043b</strain>
    </source>
</reference>
<dbReference type="PROSITE" id="PS51186">
    <property type="entry name" value="GNAT"/>
    <property type="match status" value="1"/>
</dbReference>
<dbReference type="InterPro" id="IPR052729">
    <property type="entry name" value="Acyl/Acetyltrans_Enzymes"/>
</dbReference>
<dbReference type="Pfam" id="PF13508">
    <property type="entry name" value="Acetyltransf_7"/>
    <property type="match status" value="1"/>
</dbReference>
<dbReference type="Gene3D" id="3.40.630.90">
    <property type="match status" value="1"/>
</dbReference>
<name>A0A0A3Z5Z2_9GAMM</name>
<proteinExistence type="predicted"/>
<dbReference type="Proteomes" id="UP000030351">
    <property type="component" value="Unassembled WGS sequence"/>
</dbReference>
<dbReference type="Pfam" id="PF18014">
    <property type="entry name" value="Acetyltransf_18"/>
    <property type="match status" value="1"/>
</dbReference>
<dbReference type="eggNOG" id="COG0456">
    <property type="taxonomic scope" value="Bacteria"/>
</dbReference>
<keyword evidence="3" id="KW-1185">Reference proteome</keyword>
<comment type="caution">
    <text evidence="2">The sequence shown here is derived from an EMBL/GenBank/DDBJ whole genome shotgun (WGS) entry which is preliminary data.</text>
</comment>
<dbReference type="InterPro" id="IPR016181">
    <property type="entry name" value="Acyl_CoA_acyltransferase"/>
</dbReference>
<dbReference type="RefSeq" id="WP_034893088.1">
    <property type="nucleotide sequence ID" value="NZ_JRUQ01000038.1"/>
</dbReference>
<dbReference type="SUPFAM" id="SSF55729">
    <property type="entry name" value="Acyl-CoA N-acyltransferases (Nat)"/>
    <property type="match status" value="1"/>
</dbReference>
<keyword evidence="2" id="KW-0808">Transferase</keyword>
<dbReference type="GO" id="GO:0016747">
    <property type="term" value="F:acyltransferase activity, transferring groups other than amino-acyl groups"/>
    <property type="evidence" value="ECO:0007669"/>
    <property type="project" value="InterPro"/>
</dbReference>
<gene>
    <name evidence="2" type="ORF">NG99_12580</name>
</gene>
<dbReference type="EMBL" id="JRUQ01000038">
    <property type="protein sequence ID" value="KGT93036.1"/>
    <property type="molecule type" value="Genomic_DNA"/>
</dbReference>
<dbReference type="Gene3D" id="3.40.630.30">
    <property type="match status" value="1"/>
</dbReference>
<dbReference type="PANTHER" id="PTHR47237">
    <property type="entry name" value="SLL0310 PROTEIN"/>
    <property type="match status" value="1"/>
</dbReference>
<dbReference type="CDD" id="cd04301">
    <property type="entry name" value="NAT_SF"/>
    <property type="match status" value="1"/>
</dbReference>
<organism evidence="2 3">
    <name type="scientific">Erwinia typographi</name>
    <dbReference type="NCBI Taxonomy" id="371042"/>
    <lineage>
        <taxon>Bacteria</taxon>
        <taxon>Pseudomonadati</taxon>
        <taxon>Pseudomonadota</taxon>
        <taxon>Gammaproteobacteria</taxon>
        <taxon>Enterobacterales</taxon>
        <taxon>Erwiniaceae</taxon>
        <taxon>Erwinia</taxon>
    </lineage>
</organism>
<dbReference type="STRING" id="371042.NG99_12580"/>
<dbReference type="InterPro" id="IPR041496">
    <property type="entry name" value="YitH/HolE_GNAT"/>
</dbReference>
<dbReference type="InterPro" id="IPR000182">
    <property type="entry name" value="GNAT_dom"/>
</dbReference>
<accession>A0A0A3Z5Z2</accession>